<protein>
    <submittedName>
        <fullName evidence="1">Uncharacterized protein</fullName>
    </submittedName>
</protein>
<dbReference type="EMBL" id="KV428176">
    <property type="protein sequence ID" value="KZT34539.1"/>
    <property type="molecule type" value="Genomic_DNA"/>
</dbReference>
<evidence type="ECO:0000313" key="2">
    <source>
        <dbReference type="Proteomes" id="UP000076798"/>
    </source>
</evidence>
<dbReference type="AlphaFoldDB" id="A0A165ZQM8"/>
<organism evidence="1 2">
    <name type="scientific">Sistotremastrum suecicum HHB10207 ss-3</name>
    <dbReference type="NCBI Taxonomy" id="1314776"/>
    <lineage>
        <taxon>Eukaryota</taxon>
        <taxon>Fungi</taxon>
        <taxon>Dikarya</taxon>
        <taxon>Basidiomycota</taxon>
        <taxon>Agaricomycotina</taxon>
        <taxon>Agaricomycetes</taxon>
        <taxon>Sistotremastrales</taxon>
        <taxon>Sistotremastraceae</taxon>
        <taxon>Sistotremastrum</taxon>
    </lineage>
</organism>
<reference evidence="1 2" key="1">
    <citation type="journal article" date="2016" name="Mol. Biol. Evol.">
        <title>Comparative Genomics of Early-Diverging Mushroom-Forming Fungi Provides Insights into the Origins of Lignocellulose Decay Capabilities.</title>
        <authorList>
            <person name="Nagy L.G."/>
            <person name="Riley R."/>
            <person name="Tritt A."/>
            <person name="Adam C."/>
            <person name="Daum C."/>
            <person name="Floudas D."/>
            <person name="Sun H."/>
            <person name="Yadav J.S."/>
            <person name="Pangilinan J."/>
            <person name="Larsson K.H."/>
            <person name="Matsuura K."/>
            <person name="Barry K."/>
            <person name="Labutti K."/>
            <person name="Kuo R."/>
            <person name="Ohm R.A."/>
            <person name="Bhattacharya S.S."/>
            <person name="Shirouzu T."/>
            <person name="Yoshinaga Y."/>
            <person name="Martin F.M."/>
            <person name="Grigoriev I.V."/>
            <person name="Hibbett D.S."/>
        </authorList>
    </citation>
    <scope>NUCLEOTIDE SEQUENCE [LARGE SCALE GENOMIC DNA]</scope>
    <source>
        <strain evidence="1 2">HHB10207 ss-3</strain>
    </source>
</reference>
<sequence length="95" mass="10726">MLLDICFALAPRYTALLGLLATGLMSKRPCQKEPRLLVMNSLKYLTLKPTHSELCIYSAFYRVVPFCPSPSFLVVVPTLRCSLFTRCSTWAPVVR</sequence>
<accession>A0A165ZQM8</accession>
<proteinExistence type="predicted"/>
<gene>
    <name evidence="1" type="ORF">SISSUDRAFT_270724</name>
</gene>
<evidence type="ECO:0000313" key="1">
    <source>
        <dbReference type="EMBL" id="KZT34539.1"/>
    </source>
</evidence>
<dbReference type="Proteomes" id="UP000076798">
    <property type="component" value="Unassembled WGS sequence"/>
</dbReference>
<name>A0A165ZQM8_9AGAM</name>
<keyword evidence="2" id="KW-1185">Reference proteome</keyword>